<dbReference type="Proteomes" id="UP000324222">
    <property type="component" value="Unassembled WGS sequence"/>
</dbReference>
<name>A0A5B7CWI7_PORTR</name>
<evidence type="ECO:0000256" key="1">
    <source>
        <dbReference type="SAM" id="MobiDB-lite"/>
    </source>
</evidence>
<accession>A0A5B7CWI7</accession>
<reference evidence="2 3" key="1">
    <citation type="submission" date="2019-05" db="EMBL/GenBank/DDBJ databases">
        <title>Another draft genome of Portunus trituberculatus and its Hox gene families provides insights of decapod evolution.</title>
        <authorList>
            <person name="Jeong J.-H."/>
            <person name="Song I."/>
            <person name="Kim S."/>
            <person name="Choi T."/>
            <person name="Kim D."/>
            <person name="Ryu S."/>
            <person name="Kim W."/>
        </authorList>
    </citation>
    <scope>NUCLEOTIDE SEQUENCE [LARGE SCALE GENOMIC DNA]</scope>
    <source>
        <tissue evidence="2">Muscle</tissue>
    </source>
</reference>
<dbReference type="EMBL" id="VSRR010000304">
    <property type="protein sequence ID" value="MPC13760.1"/>
    <property type="molecule type" value="Genomic_DNA"/>
</dbReference>
<evidence type="ECO:0000313" key="2">
    <source>
        <dbReference type="EMBL" id="MPC13760.1"/>
    </source>
</evidence>
<gene>
    <name evidence="2" type="ORF">E2C01_006504</name>
</gene>
<protein>
    <submittedName>
        <fullName evidence="2">Uncharacterized protein</fullName>
    </submittedName>
</protein>
<organism evidence="2 3">
    <name type="scientific">Portunus trituberculatus</name>
    <name type="common">Swimming crab</name>
    <name type="synonym">Neptunus trituberculatus</name>
    <dbReference type="NCBI Taxonomy" id="210409"/>
    <lineage>
        <taxon>Eukaryota</taxon>
        <taxon>Metazoa</taxon>
        <taxon>Ecdysozoa</taxon>
        <taxon>Arthropoda</taxon>
        <taxon>Crustacea</taxon>
        <taxon>Multicrustacea</taxon>
        <taxon>Malacostraca</taxon>
        <taxon>Eumalacostraca</taxon>
        <taxon>Eucarida</taxon>
        <taxon>Decapoda</taxon>
        <taxon>Pleocyemata</taxon>
        <taxon>Brachyura</taxon>
        <taxon>Eubrachyura</taxon>
        <taxon>Portunoidea</taxon>
        <taxon>Portunidae</taxon>
        <taxon>Portuninae</taxon>
        <taxon>Portunus</taxon>
    </lineage>
</organism>
<dbReference type="AlphaFoldDB" id="A0A5B7CWI7"/>
<comment type="caution">
    <text evidence="2">The sequence shown here is derived from an EMBL/GenBank/DDBJ whole genome shotgun (WGS) entry which is preliminary data.</text>
</comment>
<feature type="region of interest" description="Disordered" evidence="1">
    <location>
        <begin position="22"/>
        <end position="43"/>
    </location>
</feature>
<proteinExistence type="predicted"/>
<sequence>MASVRSVTVQAGNTCSVWESDKLTGTEMRGRGGSHNNRSQDNFVDMPQGCDGKAMEHHNLQLKETD</sequence>
<evidence type="ECO:0000313" key="3">
    <source>
        <dbReference type="Proteomes" id="UP000324222"/>
    </source>
</evidence>
<keyword evidence="3" id="KW-1185">Reference proteome</keyword>